<name>A0A1Y3DT54_PLAKN</name>
<dbReference type="InterPro" id="IPR021610">
    <property type="entry name" value="DUF3228"/>
</dbReference>
<sequence length="289" mass="33669">MRLLSAAAQGFLLGRPPPAQLLLWAPRAIHPRVVHPQLSRPLFGYLASPVSHFSAKRNKSHPPYEHQRKASSLQLNETYHSQVNLTEEMEFCQVDLDEFCYKQFDMTKKSCSYIPYDKDEFLDKVNELIRKQKIKVVPGYAGFCKHIFVENFTEATVETVEINNKNRSLIQTDYISRRENELPVLIRWISKKDVKEIMKAKYLDLILYSREQIEKENKETKTVPTKKSNCLYSIICIKPQNVDYELPMTPITMLRNTLISEGGSGISLNRDKYLESVKYWRHHVSIIDS</sequence>
<dbReference type="eggNOG" id="ENOG502RXMS">
    <property type="taxonomic scope" value="Eukaryota"/>
</dbReference>
<dbReference type="PANTHER" id="PTHR38666">
    <property type="match status" value="1"/>
</dbReference>
<dbReference type="EMBL" id="NETL01000023">
    <property type="protein sequence ID" value="OTN66348.1"/>
    <property type="molecule type" value="Genomic_DNA"/>
</dbReference>
<proteinExistence type="predicted"/>
<evidence type="ECO:0000313" key="2">
    <source>
        <dbReference type="Proteomes" id="UP000195012"/>
    </source>
</evidence>
<reference evidence="1 2" key="1">
    <citation type="submission" date="2017-05" db="EMBL/GenBank/DDBJ databases">
        <title>PacBio assembly of a Plasmodium knowlesi genome sequence with Hi-C correction and manual annotation of the SICAvar gene family.</title>
        <authorList>
            <person name="Lapp S.A."/>
            <person name="Geraldo J.A."/>
            <person name="Chien J.-T."/>
            <person name="Ay F."/>
            <person name="Pakala S.B."/>
            <person name="Batugedara G."/>
            <person name="Humphrey J.C."/>
            <person name="Debarry J.D."/>
            <person name="Le Roch K.G."/>
            <person name="Galinski M.R."/>
            <person name="Kissinger J.C."/>
        </authorList>
    </citation>
    <scope>NUCLEOTIDE SEQUENCE [LARGE SCALE GENOMIC DNA]</scope>
    <source>
        <strain evidence="2">Malayan Strain Pk1 (A+)</strain>
    </source>
</reference>
<dbReference type="OMA" id="VHRNWTS"/>
<dbReference type="Gene3D" id="3.30.2310.50">
    <property type="entry name" value="Protein of unknown function (DUF3228), domain 1"/>
    <property type="match status" value="2"/>
</dbReference>
<dbReference type="VEuPathDB" id="PlasmoDB:PKNOH_S09518800"/>
<gene>
    <name evidence="1" type="ORF">PKNOH_S09518800</name>
</gene>
<organism evidence="1 2">
    <name type="scientific">Plasmodium knowlesi</name>
    <dbReference type="NCBI Taxonomy" id="5850"/>
    <lineage>
        <taxon>Eukaryota</taxon>
        <taxon>Sar</taxon>
        <taxon>Alveolata</taxon>
        <taxon>Apicomplexa</taxon>
        <taxon>Aconoidasida</taxon>
        <taxon>Haemosporida</taxon>
        <taxon>Plasmodiidae</taxon>
        <taxon>Plasmodium</taxon>
        <taxon>Plasmodium (Plasmodium)</taxon>
    </lineage>
</organism>
<dbReference type="PANTHER" id="PTHR38666:SF2">
    <property type="entry name" value="FLAGELLAR ASSOCIATED PROTEIN"/>
    <property type="match status" value="1"/>
</dbReference>
<dbReference type="OrthoDB" id="415460at2759"/>
<dbReference type="AlphaFoldDB" id="A0A1Y3DT54"/>
<dbReference type="Pfam" id="PF11539">
    <property type="entry name" value="DUF3228"/>
    <property type="match status" value="1"/>
</dbReference>
<accession>A0A1Y3DT54</accession>
<dbReference type="Proteomes" id="UP000195012">
    <property type="component" value="Unassembled WGS sequence"/>
</dbReference>
<dbReference type="VEuPathDB" id="PlasmoDB:PKA1H_020014600"/>
<protein>
    <submittedName>
        <fullName evidence="1">Uncharacterized protein</fullName>
    </submittedName>
</protein>
<comment type="caution">
    <text evidence="1">The sequence shown here is derived from an EMBL/GenBank/DDBJ whole genome shotgun (WGS) entry which is preliminary data.</text>
</comment>
<evidence type="ECO:0000313" key="1">
    <source>
        <dbReference type="EMBL" id="OTN66348.1"/>
    </source>
</evidence>
<dbReference type="VEuPathDB" id="PlasmoDB:PKNH_0209000"/>